<dbReference type="OrthoDB" id="8114194at2"/>
<evidence type="ECO:0000256" key="1">
    <source>
        <dbReference type="ARBA" id="ARBA00004651"/>
    </source>
</evidence>
<evidence type="ECO:0000256" key="5">
    <source>
        <dbReference type="ARBA" id="ARBA00023136"/>
    </source>
</evidence>
<dbReference type="AlphaFoldDB" id="A0A1H3IZI8"/>
<proteinExistence type="predicted"/>
<dbReference type="Pfam" id="PF02706">
    <property type="entry name" value="Wzz"/>
    <property type="match status" value="1"/>
</dbReference>
<dbReference type="PANTHER" id="PTHR32309:SF31">
    <property type="entry name" value="CAPSULAR EXOPOLYSACCHARIDE FAMILY"/>
    <property type="match status" value="1"/>
</dbReference>
<feature type="transmembrane region" description="Helical" evidence="7">
    <location>
        <begin position="405"/>
        <end position="425"/>
    </location>
</feature>
<dbReference type="Proteomes" id="UP000198914">
    <property type="component" value="Unassembled WGS sequence"/>
</dbReference>
<name>A0A1H3IZI8_9RHOB</name>
<comment type="subcellular location">
    <subcellularLocation>
        <location evidence="1">Cell membrane</location>
        <topology evidence="1">Multi-pass membrane protein</topology>
    </subcellularLocation>
</comment>
<dbReference type="InterPro" id="IPR050445">
    <property type="entry name" value="Bact_polysacc_biosynth/exp"/>
</dbReference>
<keyword evidence="4 7" id="KW-1133">Transmembrane helix</keyword>
<dbReference type="STRING" id="1244108.SAMN05444004_101158"/>
<evidence type="ECO:0000313" key="10">
    <source>
        <dbReference type="Proteomes" id="UP000198914"/>
    </source>
</evidence>
<evidence type="ECO:0000256" key="7">
    <source>
        <dbReference type="SAM" id="Phobius"/>
    </source>
</evidence>
<keyword evidence="10" id="KW-1185">Reference proteome</keyword>
<evidence type="ECO:0000313" key="9">
    <source>
        <dbReference type="EMBL" id="SDY33072.1"/>
    </source>
</evidence>
<sequence length="508" mass="56125">MMNEIRFYASLFRRRLGWFLLVVLVMTGTGVGVAVSLPPVYAAKARLVVESEKIPDELAASTVQTQALEHLEIIQQRLLSRENLLDMANRLQVYGSDRPAPDQIVSDMRQRITLEITGGQPRPRDPIKATILIVGFEAETAIMSAAVANELVTRVMAEDVDMRTTVARQTLEFFDQEVSRLQQQLSQSGAVLLAFQQENQDLLPGTRDLRQARVAAIEAELSRIERDTSDLLRERERLTRLHESIRRREGRPNLGYEARQIAALRETLANLPSGDPGADDIAARINSLTRRMEATEGPGTERTAYHRHRDEIDARIAEEDVRRIDLVDELEILRTGLALAPVKAAEFASLERDHNNLQALYDQALEAKALAETGDAIESLSKGQRIGVIEQASIPRQPDRPNRKIVAIAGLAGGIFLGLLVVVMMELRLGFLRRPADLERRLGITPIATLPFFEDEETQPVATGRSLQRKLCVAAAAVIALAVAGGLISGYLPGPAEIASRLVSSDIL</sequence>
<evidence type="ECO:0000256" key="2">
    <source>
        <dbReference type="ARBA" id="ARBA00022475"/>
    </source>
</evidence>
<dbReference type="RefSeq" id="WP_092640814.1">
    <property type="nucleotide sequence ID" value="NZ_FNPX01000001.1"/>
</dbReference>
<protein>
    <submittedName>
        <fullName evidence="9">Uncharacterized protein involved in exopolysaccharide biosynthesis</fullName>
    </submittedName>
</protein>
<dbReference type="EMBL" id="FNPX01000001">
    <property type="protein sequence ID" value="SDY33072.1"/>
    <property type="molecule type" value="Genomic_DNA"/>
</dbReference>
<keyword evidence="5 7" id="KW-0472">Membrane</keyword>
<organism evidence="9 10">
    <name type="scientific">Jannaschia faecimaris</name>
    <dbReference type="NCBI Taxonomy" id="1244108"/>
    <lineage>
        <taxon>Bacteria</taxon>
        <taxon>Pseudomonadati</taxon>
        <taxon>Pseudomonadota</taxon>
        <taxon>Alphaproteobacteria</taxon>
        <taxon>Rhodobacterales</taxon>
        <taxon>Roseobacteraceae</taxon>
        <taxon>Jannaschia</taxon>
    </lineage>
</organism>
<evidence type="ECO:0000256" key="3">
    <source>
        <dbReference type="ARBA" id="ARBA00022692"/>
    </source>
</evidence>
<dbReference type="PANTHER" id="PTHR32309">
    <property type="entry name" value="TYROSINE-PROTEIN KINASE"/>
    <property type="match status" value="1"/>
</dbReference>
<keyword evidence="3 7" id="KW-0812">Transmembrane</keyword>
<reference evidence="10" key="1">
    <citation type="submission" date="2016-10" db="EMBL/GenBank/DDBJ databases">
        <authorList>
            <person name="Varghese N."/>
            <person name="Submissions S."/>
        </authorList>
    </citation>
    <scope>NUCLEOTIDE SEQUENCE [LARGE SCALE GENOMIC DNA]</scope>
    <source>
        <strain evidence="10">DSM 100420</strain>
    </source>
</reference>
<dbReference type="InterPro" id="IPR003856">
    <property type="entry name" value="LPS_length_determ_N"/>
</dbReference>
<gene>
    <name evidence="9" type="ORF">SAMN05444004_101158</name>
</gene>
<evidence type="ECO:0000256" key="6">
    <source>
        <dbReference type="SAM" id="Coils"/>
    </source>
</evidence>
<feature type="transmembrane region" description="Helical" evidence="7">
    <location>
        <begin position="471"/>
        <end position="492"/>
    </location>
</feature>
<keyword evidence="6" id="KW-0175">Coiled coil</keyword>
<evidence type="ECO:0000256" key="4">
    <source>
        <dbReference type="ARBA" id="ARBA00022989"/>
    </source>
</evidence>
<keyword evidence="2" id="KW-1003">Cell membrane</keyword>
<accession>A0A1H3IZI8</accession>
<evidence type="ECO:0000259" key="8">
    <source>
        <dbReference type="Pfam" id="PF02706"/>
    </source>
</evidence>
<feature type="domain" description="Polysaccharide chain length determinant N-terminal" evidence="8">
    <location>
        <begin position="10"/>
        <end position="88"/>
    </location>
</feature>
<feature type="coiled-coil region" evidence="6">
    <location>
        <begin position="214"/>
        <end position="241"/>
    </location>
</feature>
<dbReference type="GO" id="GO:0005886">
    <property type="term" value="C:plasma membrane"/>
    <property type="evidence" value="ECO:0007669"/>
    <property type="project" value="UniProtKB-SubCell"/>
</dbReference>